<feature type="domain" description="Fibronectin type-III" evidence="2">
    <location>
        <begin position="263"/>
        <end position="312"/>
    </location>
</feature>
<proteinExistence type="predicted"/>
<dbReference type="GO" id="GO:0030154">
    <property type="term" value="P:cell differentiation"/>
    <property type="evidence" value="ECO:0007669"/>
    <property type="project" value="UniProtKB-ARBA"/>
</dbReference>
<dbReference type="GO" id="GO:0009653">
    <property type="term" value="P:anatomical structure morphogenesis"/>
    <property type="evidence" value="ECO:0007669"/>
    <property type="project" value="UniProtKB-ARBA"/>
</dbReference>
<feature type="domain" description="Fibronectin type-III" evidence="2">
    <location>
        <begin position="166"/>
        <end position="262"/>
    </location>
</feature>
<dbReference type="InterPro" id="IPR013098">
    <property type="entry name" value="Ig_I-set"/>
</dbReference>
<feature type="non-terminal residue" evidence="3">
    <location>
        <position position="1"/>
    </location>
</feature>
<reference evidence="3" key="1">
    <citation type="submission" date="2015-11" db="EMBL/GenBank/DDBJ databases">
        <title>De novo transcriptome assembly of four potential Pierce s Disease insect vectors from Arizona vineyards.</title>
        <authorList>
            <person name="Tassone E.E."/>
        </authorList>
    </citation>
    <scope>NUCLEOTIDE SEQUENCE</scope>
</reference>
<evidence type="ECO:0000313" key="3">
    <source>
        <dbReference type="EMBL" id="JAS38956.1"/>
    </source>
</evidence>
<sequence length="312" mass="34153">EKNGQALTSGQKCKIFVDEQTTTIAIYSVERTDTAIYTVRATNTAGSASADLTLRVIDKPGKPEGPITFSNIMAESITVEWKPPLDDGGLQLTKYILEKCEATKLIWTKAADVEPSSTSYNVEKLIENTEYMFRVFSQNPVGTSEALTSEPVIVRTIYGKPTPPRGPLEATGMTETSCTISWREPADDGGTPVVDYTIQRKEASKKSWQTLATVSETSLSMSDLVLNTAYVFRITARNKEGESEPYISEDPIIAGRRITPPSAPLNFNAIDITSKSVTLQWSPPSSTGGTELTGYIIEKQYGNSKKWSKVVT</sequence>
<evidence type="ECO:0000256" key="1">
    <source>
        <dbReference type="ARBA" id="ARBA00023319"/>
    </source>
</evidence>
<dbReference type="PANTHER" id="PTHR14340:SF9">
    <property type="entry name" value="FIBRONECTIN TYPE-III DOMAIN-CONTAINING PROTEIN"/>
    <property type="match status" value="1"/>
</dbReference>
<organism evidence="3">
    <name type="scientific">Cuerna arida</name>
    <dbReference type="NCBI Taxonomy" id="1464854"/>
    <lineage>
        <taxon>Eukaryota</taxon>
        <taxon>Metazoa</taxon>
        <taxon>Ecdysozoa</taxon>
        <taxon>Arthropoda</taxon>
        <taxon>Hexapoda</taxon>
        <taxon>Insecta</taxon>
        <taxon>Pterygota</taxon>
        <taxon>Neoptera</taxon>
        <taxon>Paraneoptera</taxon>
        <taxon>Hemiptera</taxon>
        <taxon>Auchenorrhyncha</taxon>
        <taxon>Membracoidea</taxon>
        <taxon>Cicadellidae</taxon>
        <taxon>Cicadellinae</taxon>
        <taxon>Proconiini</taxon>
        <taxon>Cuerna</taxon>
    </lineage>
</organism>
<evidence type="ECO:0000259" key="2">
    <source>
        <dbReference type="PROSITE" id="PS50853"/>
    </source>
</evidence>
<feature type="domain" description="Fibronectin type-III" evidence="2">
    <location>
        <begin position="63"/>
        <end position="165"/>
    </location>
</feature>
<dbReference type="EMBL" id="GECZ01030813">
    <property type="protein sequence ID" value="JAS38956.1"/>
    <property type="molecule type" value="Transcribed_RNA"/>
</dbReference>
<accession>A0A1B6ELZ5</accession>
<dbReference type="PANTHER" id="PTHR14340">
    <property type="entry name" value="MICROFIBRIL-ASSOCIATED GLYCOPROTEIN 3"/>
    <property type="match status" value="1"/>
</dbReference>
<dbReference type="Pfam" id="PF07679">
    <property type="entry name" value="I-set"/>
    <property type="match status" value="1"/>
</dbReference>
<dbReference type="InterPro" id="IPR013783">
    <property type="entry name" value="Ig-like_fold"/>
</dbReference>
<dbReference type="CDD" id="cd00063">
    <property type="entry name" value="FN3"/>
    <property type="match status" value="3"/>
</dbReference>
<dbReference type="PROSITE" id="PS50853">
    <property type="entry name" value="FN3"/>
    <property type="match status" value="3"/>
</dbReference>
<name>A0A1B6ELZ5_9HEMI</name>
<dbReference type="AlphaFoldDB" id="A0A1B6ELZ5"/>
<dbReference type="Gene3D" id="2.60.40.10">
    <property type="entry name" value="Immunoglobulins"/>
    <property type="match status" value="4"/>
</dbReference>
<dbReference type="InterPro" id="IPR036179">
    <property type="entry name" value="Ig-like_dom_sf"/>
</dbReference>
<dbReference type="Pfam" id="PF00041">
    <property type="entry name" value="fn3"/>
    <property type="match status" value="3"/>
</dbReference>
<feature type="non-terminal residue" evidence="3">
    <location>
        <position position="312"/>
    </location>
</feature>
<keyword evidence="1" id="KW-0393">Immunoglobulin domain</keyword>
<dbReference type="InterPro" id="IPR003961">
    <property type="entry name" value="FN3_dom"/>
</dbReference>
<dbReference type="PRINTS" id="PR00014">
    <property type="entry name" value="FNTYPEIII"/>
</dbReference>
<dbReference type="SMART" id="SM00060">
    <property type="entry name" value="FN3"/>
    <property type="match status" value="3"/>
</dbReference>
<gene>
    <name evidence="3" type="ORF">g.42669</name>
</gene>
<protein>
    <recommendedName>
        <fullName evidence="2">Fibronectin type-III domain-containing protein</fullName>
    </recommendedName>
</protein>
<dbReference type="SUPFAM" id="SSF48726">
    <property type="entry name" value="Immunoglobulin"/>
    <property type="match status" value="1"/>
</dbReference>
<dbReference type="SUPFAM" id="SSF49265">
    <property type="entry name" value="Fibronectin type III"/>
    <property type="match status" value="2"/>
</dbReference>
<dbReference type="FunFam" id="2.60.40.10:FF:000003">
    <property type="entry name" value="Titin isoform E"/>
    <property type="match status" value="2"/>
</dbReference>
<dbReference type="InterPro" id="IPR036116">
    <property type="entry name" value="FN3_sf"/>
</dbReference>